<feature type="signal peptide" evidence="2">
    <location>
        <begin position="1"/>
        <end position="16"/>
    </location>
</feature>
<protein>
    <submittedName>
        <fullName evidence="3">Uncharacterized protein</fullName>
    </submittedName>
</protein>
<accession>A0A4Z1T3Y1</accession>
<feature type="transmembrane region" description="Helical" evidence="1">
    <location>
        <begin position="763"/>
        <end position="788"/>
    </location>
</feature>
<keyword evidence="1" id="KW-0472">Membrane</keyword>
<keyword evidence="1" id="KW-0812">Transmembrane</keyword>
<organism evidence="3 4">
    <name type="scientific">Giardia muris</name>
    <dbReference type="NCBI Taxonomy" id="5742"/>
    <lineage>
        <taxon>Eukaryota</taxon>
        <taxon>Metamonada</taxon>
        <taxon>Diplomonadida</taxon>
        <taxon>Hexamitidae</taxon>
        <taxon>Giardiinae</taxon>
        <taxon>Giardia</taxon>
    </lineage>
</organism>
<gene>
    <name evidence="3" type="ORF">GMRT_11378</name>
</gene>
<dbReference type="VEuPathDB" id="GiardiaDB:GMRT_11378"/>
<proteinExistence type="predicted"/>
<feature type="chain" id="PRO_5021353463" evidence="2">
    <location>
        <begin position="17"/>
        <end position="818"/>
    </location>
</feature>
<reference evidence="3 4" key="1">
    <citation type="submission" date="2019-05" db="EMBL/GenBank/DDBJ databases">
        <title>The compact genome of Giardia muris reveals important steps in the evolution of intestinal protozoan parasites.</title>
        <authorList>
            <person name="Xu F."/>
            <person name="Jimenez-Gonzalez A."/>
            <person name="Einarsson E."/>
            <person name="Astvaldsson A."/>
            <person name="Peirasmaki D."/>
            <person name="Eckmann L."/>
            <person name="Andersson J.O."/>
            <person name="Svard S.G."/>
            <person name="Jerlstrom-Hultqvist J."/>
        </authorList>
    </citation>
    <scope>NUCLEOTIDE SEQUENCE [LARGE SCALE GENOMIC DNA]</scope>
    <source>
        <strain evidence="3 4">Roberts-Thomson</strain>
    </source>
</reference>
<sequence length="818" mass="91340">MMSLIAFSVLMAPVVGGVIAMQKQFDLNVALNTPTTVTLPADPNPPGIPIACLLSIKMNKVAQLNVSVSIAKNTPQQVEYSLTGKDSKFVYQELYIRFSAETTLTFTTDETVSLSGLLEPYYDSSFVYLSSDASEVLLHQTFSPIDGRVVVFSNLPSNTIVQMVACNSRPGNVLFGEARCITEQRLLDSGKYLYFRVDGHDLEYKSSLTDLLTSDWYLRFKIIASSDTSAHGLVQMSIAPVMTILVDDLMAIPPPFADGSRYCSFFFLDMKNAIELAPVIGRQAQMPYTLSLWIINPPGYSVNEVCINTEAKEVVCRIPKQGAKNKVIVRFDDWQYEAESKYILVISYELINHHQSVQSFGTITAFLLGSLQADQSYTNLPINTVGAEIATEMRVLLGAEFTLESSGTIEFNYVDVGEGVGNMSYCRPYAFVINESTWETVYQDNVHVLHTVPLPPGLYYLKINADSSCFIPTAGFRVVITPHKREELYTLQMKESFPLTLREGMAPTEFLYNYQYRDGAYICVDLCEALETDKAIVTLNETLTYSNYTSQPGRNHTITFTRGTYQGTSTYVMVESFDTSYCFLQDGRTNSISANLMLSLQEGVSELSAEVSVRSIGALKIPENIHLSYMFTATCRPIIGFLTHYTSQIPMTVTYNVHVLYLDWLSDYTMCSTECGARNLIRSLFGDDVDFSTLTPSSRYTVNISSSQFINLVLKSKVNFLSTSECAQQYAYIVTYNVTPSEEPQFYFGFVSPCIKSLLPWKVILQLTISIFITVLCCTGLIVIVVLLHKPTCRKRKASKPRMKVSQSYVSLAGTSIL</sequence>
<evidence type="ECO:0000313" key="3">
    <source>
        <dbReference type="EMBL" id="TNJ30358.1"/>
    </source>
</evidence>
<dbReference type="EMBL" id="VDLU01000001">
    <property type="protein sequence ID" value="TNJ30358.1"/>
    <property type="molecule type" value="Genomic_DNA"/>
</dbReference>
<keyword evidence="4" id="KW-1185">Reference proteome</keyword>
<evidence type="ECO:0000256" key="1">
    <source>
        <dbReference type="SAM" id="Phobius"/>
    </source>
</evidence>
<dbReference type="AlphaFoldDB" id="A0A4Z1T3Y1"/>
<name>A0A4Z1T3Y1_GIAMU</name>
<comment type="caution">
    <text evidence="3">The sequence shown here is derived from an EMBL/GenBank/DDBJ whole genome shotgun (WGS) entry which is preliminary data.</text>
</comment>
<evidence type="ECO:0000313" key="4">
    <source>
        <dbReference type="Proteomes" id="UP000315496"/>
    </source>
</evidence>
<keyword evidence="2" id="KW-0732">Signal</keyword>
<evidence type="ECO:0000256" key="2">
    <source>
        <dbReference type="SAM" id="SignalP"/>
    </source>
</evidence>
<dbReference type="Proteomes" id="UP000315496">
    <property type="component" value="Chromosome 1"/>
</dbReference>
<keyword evidence="1" id="KW-1133">Transmembrane helix</keyword>